<dbReference type="PROSITE" id="PS51257">
    <property type="entry name" value="PROKAR_LIPOPROTEIN"/>
    <property type="match status" value="1"/>
</dbReference>
<evidence type="ECO:0000313" key="2">
    <source>
        <dbReference type="EMBL" id="MBF6301665.1"/>
    </source>
</evidence>
<evidence type="ECO:0008006" key="4">
    <source>
        <dbReference type="Google" id="ProtNLM"/>
    </source>
</evidence>
<organism evidence="2 3">
    <name type="scientific">Nocardia amamiensis</name>
    <dbReference type="NCBI Taxonomy" id="404578"/>
    <lineage>
        <taxon>Bacteria</taxon>
        <taxon>Bacillati</taxon>
        <taxon>Actinomycetota</taxon>
        <taxon>Actinomycetes</taxon>
        <taxon>Mycobacteriales</taxon>
        <taxon>Nocardiaceae</taxon>
        <taxon>Nocardia</taxon>
    </lineage>
</organism>
<dbReference type="EMBL" id="JADLQX010000030">
    <property type="protein sequence ID" value="MBF6301665.1"/>
    <property type="molecule type" value="Genomic_DNA"/>
</dbReference>
<reference evidence="2 3" key="1">
    <citation type="submission" date="2020-10" db="EMBL/GenBank/DDBJ databases">
        <title>Identification of Nocardia species via Next-generation sequencing and recognition of intraspecies genetic diversity.</title>
        <authorList>
            <person name="Li P."/>
            <person name="Li P."/>
            <person name="Lu B."/>
        </authorList>
    </citation>
    <scope>NUCLEOTIDE SEQUENCE [LARGE SCALE GENOMIC DNA]</scope>
    <source>
        <strain evidence="2 3">BJ06-0157</strain>
    </source>
</reference>
<feature type="signal peptide" evidence="1">
    <location>
        <begin position="1"/>
        <end position="26"/>
    </location>
</feature>
<sequence length="154" mass="16148">MTDHRNRAWTRLVLLTCACAAGTALTTGCSGNDDSAPVPATPAPGTFSITMPGPAQTQVPNPDQITPEAAQQLCDMARSDLDSWRDQGSVVARVSFNGTVHNWAVRNGGLNDLIVTDRGVVDTVTTQNCPDVRQQALEALDAADLASALAGFGR</sequence>
<comment type="caution">
    <text evidence="2">The sequence shown here is derived from an EMBL/GenBank/DDBJ whole genome shotgun (WGS) entry which is preliminary data.</text>
</comment>
<dbReference type="RefSeq" id="WP_195132884.1">
    <property type="nucleotide sequence ID" value="NZ_JADLQX010000030.1"/>
</dbReference>
<keyword evidence="3" id="KW-1185">Reference proteome</keyword>
<evidence type="ECO:0000313" key="3">
    <source>
        <dbReference type="Proteomes" id="UP000702209"/>
    </source>
</evidence>
<name>A0ABS0CYS9_9NOCA</name>
<accession>A0ABS0CYS9</accession>
<keyword evidence="1" id="KW-0732">Signal</keyword>
<dbReference type="Proteomes" id="UP000702209">
    <property type="component" value="Unassembled WGS sequence"/>
</dbReference>
<feature type="chain" id="PRO_5046109028" description="Lipoprotein" evidence="1">
    <location>
        <begin position="27"/>
        <end position="154"/>
    </location>
</feature>
<protein>
    <recommendedName>
        <fullName evidence="4">Lipoprotein</fullName>
    </recommendedName>
</protein>
<gene>
    <name evidence="2" type="ORF">IU459_29605</name>
</gene>
<evidence type="ECO:0000256" key="1">
    <source>
        <dbReference type="SAM" id="SignalP"/>
    </source>
</evidence>
<proteinExistence type="predicted"/>